<organism evidence="1">
    <name type="scientific">marine sediment metagenome</name>
    <dbReference type="NCBI Taxonomy" id="412755"/>
    <lineage>
        <taxon>unclassified sequences</taxon>
        <taxon>metagenomes</taxon>
        <taxon>ecological metagenomes</taxon>
    </lineage>
</organism>
<dbReference type="AlphaFoldDB" id="A0A0F9QA53"/>
<dbReference type="EMBL" id="LAZR01005169">
    <property type="protein sequence ID" value="KKN02258.1"/>
    <property type="molecule type" value="Genomic_DNA"/>
</dbReference>
<proteinExistence type="predicted"/>
<name>A0A0F9QA53_9ZZZZ</name>
<reference evidence="1" key="1">
    <citation type="journal article" date="2015" name="Nature">
        <title>Complex archaea that bridge the gap between prokaryotes and eukaryotes.</title>
        <authorList>
            <person name="Spang A."/>
            <person name="Saw J.H."/>
            <person name="Jorgensen S.L."/>
            <person name="Zaremba-Niedzwiedzka K."/>
            <person name="Martijn J."/>
            <person name="Lind A.E."/>
            <person name="van Eijk R."/>
            <person name="Schleper C."/>
            <person name="Guy L."/>
            <person name="Ettema T.J."/>
        </authorList>
    </citation>
    <scope>NUCLEOTIDE SEQUENCE</scope>
</reference>
<gene>
    <name evidence="1" type="ORF">LCGC14_1119580</name>
</gene>
<accession>A0A0F9QA53</accession>
<comment type="caution">
    <text evidence="1">The sequence shown here is derived from an EMBL/GenBank/DDBJ whole genome shotgun (WGS) entry which is preliminary data.</text>
</comment>
<sequence length="92" mass="10107">MGEAPGEILVKQKIATRDFQAEQVGRPSKTGWPIKCYASGVNASQAGELWQHFKDAGVSCDVSSDGDPIYTSHEHRKRALKARGLFDRASFN</sequence>
<evidence type="ECO:0000313" key="1">
    <source>
        <dbReference type="EMBL" id="KKN02258.1"/>
    </source>
</evidence>
<protein>
    <submittedName>
        <fullName evidence="1">Uncharacterized protein</fullName>
    </submittedName>
</protein>